<dbReference type="EMBL" id="JAPFFK010000020">
    <property type="protein sequence ID" value="KAJ6679767.1"/>
    <property type="molecule type" value="Genomic_DNA"/>
</dbReference>
<keyword evidence="2" id="KW-1185">Reference proteome</keyword>
<dbReference type="AlphaFoldDB" id="A0A9Q0P1B5"/>
<evidence type="ECO:0000313" key="1">
    <source>
        <dbReference type="EMBL" id="KAJ6679767.1"/>
    </source>
</evidence>
<accession>A0A9Q0P1B5</accession>
<dbReference type="Proteomes" id="UP001151532">
    <property type="component" value="Chromosome 14"/>
</dbReference>
<reference evidence="1" key="1">
    <citation type="submission" date="2022-11" db="EMBL/GenBank/DDBJ databases">
        <authorList>
            <person name="Hyden B.L."/>
            <person name="Feng K."/>
            <person name="Yates T."/>
            <person name="Jawdy S."/>
            <person name="Smart L.B."/>
            <person name="Muchero W."/>
        </authorList>
    </citation>
    <scope>NUCLEOTIDE SEQUENCE</scope>
    <source>
        <tissue evidence="1">Shoot tip</tissue>
    </source>
</reference>
<protein>
    <submittedName>
        <fullName evidence="1">Uncharacterized protein</fullName>
    </submittedName>
</protein>
<comment type="caution">
    <text evidence="1">The sequence shown here is derived from an EMBL/GenBank/DDBJ whole genome shotgun (WGS) entry which is preliminary data.</text>
</comment>
<sequence>MGIRWQDSPTLMNYIWFHQIMGGWDLQDSSTRANHVQSPPLSGKIYEKLAALMATPFPHLSLHTLFSISGVLVCTLPG</sequence>
<proteinExistence type="predicted"/>
<organism evidence="1 2">
    <name type="scientific">Salix purpurea</name>
    <name type="common">Purple osier willow</name>
    <dbReference type="NCBI Taxonomy" id="77065"/>
    <lineage>
        <taxon>Eukaryota</taxon>
        <taxon>Viridiplantae</taxon>
        <taxon>Streptophyta</taxon>
        <taxon>Embryophyta</taxon>
        <taxon>Tracheophyta</taxon>
        <taxon>Spermatophyta</taxon>
        <taxon>Magnoliopsida</taxon>
        <taxon>eudicotyledons</taxon>
        <taxon>Gunneridae</taxon>
        <taxon>Pentapetalae</taxon>
        <taxon>rosids</taxon>
        <taxon>fabids</taxon>
        <taxon>Malpighiales</taxon>
        <taxon>Salicaceae</taxon>
        <taxon>Saliceae</taxon>
        <taxon>Salix</taxon>
    </lineage>
</organism>
<name>A0A9Q0P1B5_SALPP</name>
<reference evidence="1" key="2">
    <citation type="journal article" date="2023" name="Int. J. Mol. Sci.">
        <title>De Novo Assembly and Annotation of 11 Diverse Shrub Willow (Salix) Genomes Reveals Novel Gene Organization in Sex-Linked Regions.</title>
        <authorList>
            <person name="Hyden B."/>
            <person name="Feng K."/>
            <person name="Yates T.B."/>
            <person name="Jawdy S."/>
            <person name="Cereghino C."/>
            <person name="Smart L.B."/>
            <person name="Muchero W."/>
        </authorList>
    </citation>
    <scope>NUCLEOTIDE SEQUENCE</scope>
    <source>
        <tissue evidence="1">Shoot tip</tissue>
    </source>
</reference>
<gene>
    <name evidence="1" type="ORF">OIU79_019491</name>
</gene>
<evidence type="ECO:0000313" key="2">
    <source>
        <dbReference type="Proteomes" id="UP001151532"/>
    </source>
</evidence>